<dbReference type="Pfam" id="PF25917">
    <property type="entry name" value="BSH_RND"/>
    <property type="match status" value="1"/>
</dbReference>
<dbReference type="InterPro" id="IPR006143">
    <property type="entry name" value="RND_pump_MFP"/>
</dbReference>
<dbReference type="GO" id="GO:0016020">
    <property type="term" value="C:membrane"/>
    <property type="evidence" value="ECO:0007669"/>
    <property type="project" value="InterPro"/>
</dbReference>
<dbReference type="Gene3D" id="2.40.30.170">
    <property type="match status" value="1"/>
</dbReference>
<dbReference type="Gene3D" id="2.40.50.100">
    <property type="match status" value="2"/>
</dbReference>
<evidence type="ECO:0000256" key="1">
    <source>
        <dbReference type="ARBA" id="ARBA00004196"/>
    </source>
</evidence>
<dbReference type="SUPFAM" id="SSF111369">
    <property type="entry name" value="HlyD-like secretion proteins"/>
    <property type="match status" value="3"/>
</dbReference>
<dbReference type="Gene3D" id="1.10.287.470">
    <property type="entry name" value="Helix hairpin bin"/>
    <property type="match status" value="2"/>
</dbReference>
<comment type="similarity">
    <text evidence="2">Belongs to the membrane fusion protein (MFP) (TC 8.A.1) family.</text>
</comment>
<evidence type="ECO:0000256" key="5">
    <source>
        <dbReference type="SAM" id="MobiDB-lite"/>
    </source>
</evidence>
<organism evidence="9 10">
    <name type="scientific">Moraxella lacunata</name>
    <dbReference type="NCBI Taxonomy" id="477"/>
    <lineage>
        <taxon>Bacteria</taxon>
        <taxon>Pseudomonadati</taxon>
        <taxon>Pseudomonadota</taxon>
        <taxon>Gammaproteobacteria</taxon>
        <taxon>Moraxellales</taxon>
        <taxon>Moraxellaceae</taxon>
        <taxon>Moraxella</taxon>
    </lineage>
</organism>
<proteinExistence type="inferred from homology"/>
<dbReference type="GO" id="GO:0022857">
    <property type="term" value="F:transmembrane transporter activity"/>
    <property type="evidence" value="ECO:0007669"/>
    <property type="project" value="InterPro"/>
</dbReference>
<evidence type="ECO:0000259" key="6">
    <source>
        <dbReference type="Pfam" id="PF25876"/>
    </source>
</evidence>
<evidence type="ECO:0000313" key="10">
    <source>
        <dbReference type="Proteomes" id="UP000254437"/>
    </source>
</evidence>
<dbReference type="InterPro" id="IPR058627">
    <property type="entry name" value="MdtA-like_C"/>
</dbReference>
<sequence length="424" mass="45256">MAYRCHYYHYTYCPCLLFFKPKETPPSYLTADAVMGDIENTVMASGKVKPIYSVDVGAQVSGRIVKLYVDVGDEVKKGDLIAQINQVEQKNTVSNANANLQQAEASLAQAQANLASSQGNVASSEATLQARLAELKKAEQSFARLESLLKIDAISRQDYDDAQSAVEVARANVDVARANVQNAKNDVATAQANIQSQRASINKAQNDLSTATEDLSYTTIVAPMDGTVVSVTQKEGTTVNAMQSAPTIVTLADLSRVRINAQISEADVVNVMAGMPARFNIIGNTQQQFDTTLAGVEPAPENISTTSSTDSAVYYIGYLDVDNAERKFRIDMTAQVNIITNSVKNVLTIPSSALKGGKGKYSVQVVGADGIAKPVDVQVGLNNRVNAEIKSGLNAGDKVVIGEASGQVGQGQGGQRQNRPPMMR</sequence>
<evidence type="ECO:0000313" key="9">
    <source>
        <dbReference type="EMBL" id="STZ56281.1"/>
    </source>
</evidence>
<dbReference type="RefSeq" id="WP_258556868.1">
    <property type="nucleotide sequence ID" value="NZ_UGQU01000001.1"/>
</dbReference>
<dbReference type="PANTHER" id="PTHR32347">
    <property type="entry name" value="EFFLUX SYSTEM COMPONENT YKNX-RELATED"/>
    <property type="match status" value="1"/>
</dbReference>
<feature type="domain" description="Multidrug resistance protein MdtA-like C-terminal permuted SH3" evidence="8">
    <location>
        <begin position="345"/>
        <end position="404"/>
    </location>
</feature>
<accession>A0A378T628</accession>
<feature type="coiled-coil region" evidence="4">
    <location>
        <begin position="86"/>
        <end position="214"/>
    </location>
</feature>
<dbReference type="InterPro" id="IPR058624">
    <property type="entry name" value="MdtA-like_HH"/>
</dbReference>
<dbReference type="PANTHER" id="PTHR32347:SF14">
    <property type="entry name" value="EFFLUX SYSTEM COMPONENT YKNX-RELATED"/>
    <property type="match status" value="1"/>
</dbReference>
<dbReference type="Pfam" id="PF25876">
    <property type="entry name" value="HH_MFP_RND"/>
    <property type="match status" value="1"/>
</dbReference>
<dbReference type="STRING" id="477.A9309_05395"/>
<evidence type="ECO:0000256" key="4">
    <source>
        <dbReference type="SAM" id="Coils"/>
    </source>
</evidence>
<gene>
    <name evidence="9" type="primary">macA_3</name>
    <name evidence="9" type="ORF">NCTC10359_00891</name>
</gene>
<dbReference type="GO" id="GO:0030313">
    <property type="term" value="C:cell envelope"/>
    <property type="evidence" value="ECO:0007669"/>
    <property type="project" value="UniProtKB-SubCell"/>
</dbReference>
<evidence type="ECO:0000259" key="8">
    <source>
        <dbReference type="Pfam" id="PF25967"/>
    </source>
</evidence>
<feature type="domain" description="Multidrug resistance protein MdtA-like barrel-sandwich hybrid" evidence="7">
    <location>
        <begin position="54"/>
        <end position="250"/>
    </location>
</feature>
<keyword evidence="3 4" id="KW-0175">Coiled coil</keyword>
<dbReference type="Gene3D" id="2.40.420.20">
    <property type="match status" value="1"/>
</dbReference>
<dbReference type="Pfam" id="PF25967">
    <property type="entry name" value="RND-MFP_C"/>
    <property type="match status" value="1"/>
</dbReference>
<dbReference type="InterPro" id="IPR050465">
    <property type="entry name" value="UPF0194_transport"/>
</dbReference>
<dbReference type="AlphaFoldDB" id="A0A378T628"/>
<feature type="domain" description="Multidrug resistance protein MdtA-like alpha-helical hairpin" evidence="6">
    <location>
        <begin position="122"/>
        <end position="186"/>
    </location>
</feature>
<feature type="region of interest" description="Disordered" evidence="5">
    <location>
        <begin position="404"/>
        <end position="424"/>
    </location>
</feature>
<dbReference type="InterPro" id="IPR058625">
    <property type="entry name" value="MdtA-like_BSH"/>
</dbReference>
<dbReference type="Proteomes" id="UP000254437">
    <property type="component" value="Unassembled WGS sequence"/>
</dbReference>
<dbReference type="EMBL" id="UGQU01000001">
    <property type="protein sequence ID" value="STZ56281.1"/>
    <property type="molecule type" value="Genomic_DNA"/>
</dbReference>
<name>A0A378T628_MORLA</name>
<protein>
    <submittedName>
        <fullName evidence="9">Macrolide-specific efflux protein macA</fullName>
    </submittedName>
</protein>
<evidence type="ECO:0000256" key="2">
    <source>
        <dbReference type="ARBA" id="ARBA00009477"/>
    </source>
</evidence>
<dbReference type="NCBIfam" id="TIGR01730">
    <property type="entry name" value="RND_mfp"/>
    <property type="match status" value="1"/>
</dbReference>
<reference evidence="9 10" key="1">
    <citation type="submission" date="2018-06" db="EMBL/GenBank/DDBJ databases">
        <authorList>
            <consortium name="Pathogen Informatics"/>
            <person name="Doyle S."/>
        </authorList>
    </citation>
    <scope>NUCLEOTIDE SEQUENCE [LARGE SCALE GENOMIC DNA]</scope>
    <source>
        <strain evidence="9 10">NCTC10359</strain>
    </source>
</reference>
<evidence type="ECO:0000259" key="7">
    <source>
        <dbReference type="Pfam" id="PF25917"/>
    </source>
</evidence>
<comment type="subcellular location">
    <subcellularLocation>
        <location evidence="1">Cell envelope</location>
    </subcellularLocation>
</comment>
<evidence type="ECO:0000256" key="3">
    <source>
        <dbReference type="ARBA" id="ARBA00023054"/>
    </source>
</evidence>